<sequence length="99" mass="10994">MSHKRNSCLTALGAICVKPIQPDTAVCEEVQRERPLTSKPTTPGWIATHPLEPIRFVPRPLGQLCNLEISHLAAVDTCRLTTSSHPDPMRIFTVMFGLF</sequence>
<protein>
    <submittedName>
        <fullName evidence="1">Uncharacterized protein</fullName>
    </submittedName>
</protein>
<gene>
    <name evidence="1" type="ORF">CIRG_03007</name>
</gene>
<dbReference type="EMBL" id="DS028094">
    <property type="protein sequence ID" value="KMP03315.1"/>
    <property type="molecule type" value="Genomic_DNA"/>
</dbReference>
<dbReference type="Proteomes" id="UP000054565">
    <property type="component" value="Unassembled WGS sequence"/>
</dbReference>
<proteinExistence type="predicted"/>
<evidence type="ECO:0000313" key="1">
    <source>
        <dbReference type="EMBL" id="KMP03315.1"/>
    </source>
</evidence>
<accession>A0A0J6Y6C9</accession>
<dbReference type="AlphaFoldDB" id="A0A0J6Y6C9"/>
<evidence type="ECO:0000313" key="2">
    <source>
        <dbReference type="Proteomes" id="UP000054565"/>
    </source>
</evidence>
<organism evidence="1 2">
    <name type="scientific">Coccidioides immitis RMSCC 2394</name>
    <dbReference type="NCBI Taxonomy" id="404692"/>
    <lineage>
        <taxon>Eukaryota</taxon>
        <taxon>Fungi</taxon>
        <taxon>Dikarya</taxon>
        <taxon>Ascomycota</taxon>
        <taxon>Pezizomycotina</taxon>
        <taxon>Eurotiomycetes</taxon>
        <taxon>Eurotiomycetidae</taxon>
        <taxon>Onygenales</taxon>
        <taxon>Onygenaceae</taxon>
        <taxon>Coccidioides</taxon>
    </lineage>
</organism>
<reference evidence="2" key="1">
    <citation type="journal article" date="2010" name="Genome Res.">
        <title>Population genomic sequencing of Coccidioides fungi reveals recent hybridization and transposon control.</title>
        <authorList>
            <person name="Neafsey D.E."/>
            <person name="Barker B.M."/>
            <person name="Sharpton T.J."/>
            <person name="Stajich J.E."/>
            <person name="Park D.J."/>
            <person name="Whiston E."/>
            <person name="Hung C.-Y."/>
            <person name="McMahan C."/>
            <person name="White J."/>
            <person name="Sykes S."/>
            <person name="Heiman D."/>
            <person name="Young S."/>
            <person name="Zeng Q."/>
            <person name="Abouelleil A."/>
            <person name="Aftuck L."/>
            <person name="Bessette D."/>
            <person name="Brown A."/>
            <person name="FitzGerald M."/>
            <person name="Lui A."/>
            <person name="Macdonald J.P."/>
            <person name="Priest M."/>
            <person name="Orbach M.J."/>
            <person name="Galgiani J.N."/>
            <person name="Kirkland T.N."/>
            <person name="Cole G.T."/>
            <person name="Birren B.W."/>
            <person name="Henn M.R."/>
            <person name="Taylor J.W."/>
            <person name="Rounsley S.D."/>
        </authorList>
    </citation>
    <scope>NUCLEOTIDE SEQUENCE [LARGE SCALE GENOMIC DNA]</scope>
    <source>
        <strain evidence="2">RMSCC 2394</strain>
    </source>
</reference>
<name>A0A0J6Y6C9_COCIT</name>